<gene>
    <name evidence="2" type="ORF">GCM10010492_58220</name>
</gene>
<name>A0ABN0UH71_9PSEU</name>
<accession>A0ABN0UH71</accession>
<organism evidence="2 3">
    <name type="scientific">Saccharothrix mutabilis subsp. mutabilis</name>
    <dbReference type="NCBI Taxonomy" id="66855"/>
    <lineage>
        <taxon>Bacteria</taxon>
        <taxon>Bacillati</taxon>
        <taxon>Actinomycetota</taxon>
        <taxon>Actinomycetes</taxon>
        <taxon>Pseudonocardiales</taxon>
        <taxon>Pseudonocardiaceae</taxon>
        <taxon>Saccharothrix</taxon>
    </lineage>
</organism>
<dbReference type="Gene3D" id="1.10.260.40">
    <property type="entry name" value="lambda repressor-like DNA-binding domains"/>
    <property type="match status" value="1"/>
</dbReference>
<dbReference type="InterPro" id="IPR001387">
    <property type="entry name" value="Cro/C1-type_HTH"/>
</dbReference>
<evidence type="ECO:0000313" key="2">
    <source>
        <dbReference type="EMBL" id="GAA0250413.1"/>
    </source>
</evidence>
<dbReference type="InterPro" id="IPR010982">
    <property type="entry name" value="Lambda_DNA-bd_dom_sf"/>
</dbReference>
<dbReference type="CDD" id="cd00093">
    <property type="entry name" value="HTH_XRE"/>
    <property type="match status" value="1"/>
</dbReference>
<reference evidence="2 3" key="1">
    <citation type="journal article" date="2019" name="Int. J. Syst. Evol. Microbiol.">
        <title>The Global Catalogue of Microorganisms (GCM) 10K type strain sequencing project: providing services to taxonomists for standard genome sequencing and annotation.</title>
        <authorList>
            <consortium name="The Broad Institute Genomics Platform"/>
            <consortium name="The Broad Institute Genome Sequencing Center for Infectious Disease"/>
            <person name="Wu L."/>
            <person name="Ma J."/>
        </authorList>
    </citation>
    <scope>NUCLEOTIDE SEQUENCE [LARGE SCALE GENOMIC DNA]</scope>
    <source>
        <strain evidence="2 3">JCM 3380</strain>
    </source>
</reference>
<feature type="domain" description="HTH cro/C1-type" evidence="1">
    <location>
        <begin position="19"/>
        <end position="72"/>
    </location>
</feature>
<evidence type="ECO:0000259" key="1">
    <source>
        <dbReference type="PROSITE" id="PS50943"/>
    </source>
</evidence>
<dbReference type="Proteomes" id="UP001500416">
    <property type="component" value="Unassembled WGS sequence"/>
</dbReference>
<dbReference type="SMART" id="SM00530">
    <property type="entry name" value="HTH_XRE"/>
    <property type="match status" value="1"/>
</dbReference>
<dbReference type="EMBL" id="BAAABU010000018">
    <property type="protein sequence ID" value="GAA0250413.1"/>
    <property type="molecule type" value="Genomic_DNA"/>
</dbReference>
<dbReference type="Pfam" id="PF13560">
    <property type="entry name" value="HTH_31"/>
    <property type="match status" value="1"/>
</dbReference>
<evidence type="ECO:0000313" key="3">
    <source>
        <dbReference type="Proteomes" id="UP001500416"/>
    </source>
</evidence>
<dbReference type="SUPFAM" id="SSF47413">
    <property type="entry name" value="lambda repressor-like DNA-binding domains"/>
    <property type="match status" value="1"/>
</dbReference>
<dbReference type="PROSITE" id="PS50943">
    <property type="entry name" value="HTH_CROC1"/>
    <property type="match status" value="1"/>
</dbReference>
<keyword evidence="3" id="KW-1185">Reference proteome</keyword>
<protein>
    <submittedName>
        <fullName evidence="2">Helix-turn-helix transcriptional regulator</fullName>
    </submittedName>
</protein>
<comment type="caution">
    <text evidence="2">The sequence shown here is derived from an EMBL/GenBank/DDBJ whole genome shotgun (WGS) entry which is preliminary data.</text>
</comment>
<proteinExistence type="predicted"/>
<sequence length="462" mass="49315">MADRSRADPTVRADFGATLRRRRKLAGLSQKDLAARLGYHHSVISRWESGHRRPDLDLVRRVDAVLAAGGELVEALAHTADPDTHAADLVGIGPHAPLPGGLAVSGDRQAAWVPIGWPARLPHFGMSCPLHGADGCHIPSSEDAAVLYEAFVADPGAHTDEDTVHVLTARLAVYTRITEEHGEVGVDTAVEHVLHLIASALTSHPGPNRRALLHLAATHAAFAGQLRTLRGRHGAAMALYGKGLHWAMLCGDIGLRAALMCDMSTLARLEHDATSAVTYAEALPAIAPDRTWTRALSHLYTARAHAISGDALSTTRDAAAARHHLDRLTEDDGHEASWLAGVHGHVLVESGLAAAFRDIAAATADHRLAHAATTATEHCLAHVPAQLRPATVLLTLRLADCYACAGQPEAATAIASPVLGEARAMPWATVAHELRGLRTRLAARWPNLPPVREMLDHHQGWQ</sequence>
<dbReference type="RefSeq" id="WP_343937132.1">
    <property type="nucleotide sequence ID" value="NZ_BAAABU010000018.1"/>
</dbReference>